<proteinExistence type="predicted"/>
<protein>
    <submittedName>
        <fullName evidence="1">Uncharacterized protein</fullName>
    </submittedName>
</protein>
<gene>
    <name evidence="1" type="ORF">IRJ41_011664</name>
</gene>
<comment type="caution">
    <text evidence="1">The sequence shown here is derived from an EMBL/GenBank/DDBJ whole genome shotgun (WGS) entry which is preliminary data.</text>
</comment>
<sequence>MPNGLFTSTNFEDTKGFIDEPLNLNGQRTFSDHTYGLDHPEGPNEGQNKRNFYILMLRQKKRWRLLYLRESATAPAARLIMSHYYRLSSEPKRLGPQLRRASRTKLTREPYWPSCPKTAPRVQYTKPQDSIHAQVKMTWQCSICLALVCIQTSALNHRAGDQIRTRLKDSES</sequence>
<keyword evidence="2" id="KW-1185">Reference proteome</keyword>
<accession>A0A9W8C6U0</accession>
<dbReference type="AlphaFoldDB" id="A0A9W8C6U0"/>
<dbReference type="EMBL" id="JAFHDT010000006">
    <property type="protein sequence ID" value="KAI7808693.1"/>
    <property type="molecule type" value="Genomic_DNA"/>
</dbReference>
<dbReference type="Proteomes" id="UP001059041">
    <property type="component" value="Linkage Group LG6"/>
</dbReference>
<reference evidence="1" key="1">
    <citation type="submission" date="2021-02" db="EMBL/GenBank/DDBJ databases">
        <title>Comparative genomics reveals that relaxation of natural selection precedes convergent phenotypic evolution of cavefish.</title>
        <authorList>
            <person name="Peng Z."/>
        </authorList>
    </citation>
    <scope>NUCLEOTIDE SEQUENCE</scope>
    <source>
        <tissue evidence="1">Muscle</tissue>
    </source>
</reference>
<name>A0A9W8C6U0_TRIRA</name>
<organism evidence="1 2">
    <name type="scientific">Triplophysa rosa</name>
    <name type="common">Cave loach</name>
    <dbReference type="NCBI Taxonomy" id="992332"/>
    <lineage>
        <taxon>Eukaryota</taxon>
        <taxon>Metazoa</taxon>
        <taxon>Chordata</taxon>
        <taxon>Craniata</taxon>
        <taxon>Vertebrata</taxon>
        <taxon>Euteleostomi</taxon>
        <taxon>Actinopterygii</taxon>
        <taxon>Neopterygii</taxon>
        <taxon>Teleostei</taxon>
        <taxon>Ostariophysi</taxon>
        <taxon>Cypriniformes</taxon>
        <taxon>Nemacheilidae</taxon>
        <taxon>Triplophysa</taxon>
    </lineage>
</organism>
<evidence type="ECO:0000313" key="1">
    <source>
        <dbReference type="EMBL" id="KAI7808693.1"/>
    </source>
</evidence>
<evidence type="ECO:0000313" key="2">
    <source>
        <dbReference type="Proteomes" id="UP001059041"/>
    </source>
</evidence>